<dbReference type="Proteomes" id="UP001380953">
    <property type="component" value="Unassembled WGS sequence"/>
</dbReference>
<evidence type="ECO:0000313" key="2">
    <source>
        <dbReference type="Proteomes" id="UP001380953"/>
    </source>
</evidence>
<reference evidence="1" key="1">
    <citation type="submission" date="2024-03" db="EMBL/GenBank/DDBJ databases">
        <title>Whole genome sequecning of epiphytes from Marcgravia umbellata leaves.</title>
        <authorList>
            <person name="Kumar G."/>
            <person name="Savka M.A."/>
        </authorList>
    </citation>
    <scope>NUCLEOTIDE SEQUENCE</scope>
    <source>
        <strain evidence="1">RIT_BL5</strain>
    </source>
</reference>
<gene>
    <name evidence="1" type="ORF">WKI47_17235</name>
</gene>
<dbReference type="EMBL" id="JBBKAR010000045">
    <property type="protein sequence ID" value="MEJ8305655.1"/>
    <property type="molecule type" value="Genomic_DNA"/>
</dbReference>
<evidence type="ECO:0000313" key="1">
    <source>
        <dbReference type="EMBL" id="MEJ8305655.1"/>
    </source>
</evidence>
<organism evidence="1 2">
    <name type="scientific">Saccharibacillus sacchari</name>
    <dbReference type="NCBI Taxonomy" id="456493"/>
    <lineage>
        <taxon>Bacteria</taxon>
        <taxon>Bacillati</taxon>
        <taxon>Bacillota</taxon>
        <taxon>Bacilli</taxon>
        <taxon>Bacillales</taxon>
        <taxon>Paenibacillaceae</taxon>
        <taxon>Saccharibacillus</taxon>
    </lineage>
</organism>
<sequence>MSTVHASITEGVLRTRKKLRQDTLISIFDEFDGERMGLDDAKRTEKYRKMALGPFSFYRGSAYLFYFDVTRQYFPYHTPKERPTWVQGDLHFENFGAFQSGDGRIVYDVNDFDEGYVGSYLYDVVRMAVSIILVGRQLGYTAEEQVDAAAHYIRSYYKQIGKFASGKDDPADFVVDSDCAKGAVRKLLRKLEKRQQGHFLEKVTARMQSGGGRAFLENNELAEPTETERGGLEQAWSFYMDTLLCRRPGEEHYRIKDIAVKHGSGTASIGLNRFYVLIEGGTAEATGDRDSDDTVLEVKEVRVPVPAYFMPYSESFWETFAHQGKRVTATQQAMHHEADPYLGFLTMDGRHFYTRERSPYKKRLKLEALQTTGDMERVLTIMGQLTAKMHARADFDVSLGILPYHSEKEIARAMGDDPDAFAKHISQFAYAYADVVERDYALFTEWIAKRFPGTQAAGAESLERSEEASGATAKAEGDAATANKKTAGDSEHAAADDAAGPFAAEPAIEDGVTVEPAEEKAADAVEGETCPGPQNAAE</sequence>
<accession>A0ACC6PFD2</accession>
<keyword evidence="2" id="KW-1185">Reference proteome</keyword>
<protein>
    <submittedName>
        <fullName evidence="1">DUF2252 family protein</fullName>
    </submittedName>
</protein>
<comment type="caution">
    <text evidence="1">The sequence shown here is derived from an EMBL/GenBank/DDBJ whole genome shotgun (WGS) entry which is preliminary data.</text>
</comment>
<name>A0ACC6PFD2_9BACL</name>
<proteinExistence type="predicted"/>